<feature type="non-terminal residue" evidence="2">
    <location>
        <position position="1"/>
    </location>
</feature>
<evidence type="ECO:0000313" key="3">
    <source>
        <dbReference type="Proteomes" id="UP000265520"/>
    </source>
</evidence>
<dbReference type="EMBL" id="LXQA010397588">
    <property type="protein sequence ID" value="MCI49200.1"/>
    <property type="molecule type" value="Genomic_DNA"/>
</dbReference>
<accession>A0A392SMP7</accession>
<dbReference type="AlphaFoldDB" id="A0A392SMP7"/>
<sequence length="20" mass="2027">STTVRSPATAIGRGQEPLDA</sequence>
<comment type="caution">
    <text evidence="2">The sequence shown here is derived from an EMBL/GenBank/DDBJ whole genome shotgun (WGS) entry which is preliminary data.</text>
</comment>
<protein>
    <submittedName>
        <fullName evidence="2">Uncharacterized protein</fullName>
    </submittedName>
</protein>
<keyword evidence="3" id="KW-1185">Reference proteome</keyword>
<organism evidence="2 3">
    <name type="scientific">Trifolium medium</name>
    <dbReference type="NCBI Taxonomy" id="97028"/>
    <lineage>
        <taxon>Eukaryota</taxon>
        <taxon>Viridiplantae</taxon>
        <taxon>Streptophyta</taxon>
        <taxon>Embryophyta</taxon>
        <taxon>Tracheophyta</taxon>
        <taxon>Spermatophyta</taxon>
        <taxon>Magnoliopsida</taxon>
        <taxon>eudicotyledons</taxon>
        <taxon>Gunneridae</taxon>
        <taxon>Pentapetalae</taxon>
        <taxon>rosids</taxon>
        <taxon>fabids</taxon>
        <taxon>Fabales</taxon>
        <taxon>Fabaceae</taxon>
        <taxon>Papilionoideae</taxon>
        <taxon>50 kb inversion clade</taxon>
        <taxon>NPAAA clade</taxon>
        <taxon>Hologalegina</taxon>
        <taxon>IRL clade</taxon>
        <taxon>Trifolieae</taxon>
        <taxon>Trifolium</taxon>
    </lineage>
</organism>
<evidence type="ECO:0000313" key="2">
    <source>
        <dbReference type="EMBL" id="MCI49200.1"/>
    </source>
</evidence>
<feature type="region of interest" description="Disordered" evidence="1">
    <location>
        <begin position="1"/>
        <end position="20"/>
    </location>
</feature>
<dbReference type="Proteomes" id="UP000265520">
    <property type="component" value="Unassembled WGS sequence"/>
</dbReference>
<reference evidence="2 3" key="1">
    <citation type="journal article" date="2018" name="Front. Plant Sci.">
        <title>Red Clover (Trifolium pratense) and Zigzag Clover (T. medium) - A Picture of Genomic Similarities and Differences.</title>
        <authorList>
            <person name="Dluhosova J."/>
            <person name="Istvanek J."/>
            <person name="Nedelnik J."/>
            <person name="Repkova J."/>
        </authorList>
    </citation>
    <scope>NUCLEOTIDE SEQUENCE [LARGE SCALE GENOMIC DNA]</scope>
    <source>
        <strain evidence="3">cv. 10/8</strain>
        <tissue evidence="2">Leaf</tissue>
    </source>
</reference>
<evidence type="ECO:0000256" key="1">
    <source>
        <dbReference type="SAM" id="MobiDB-lite"/>
    </source>
</evidence>
<proteinExistence type="predicted"/>
<name>A0A392SMP7_9FABA</name>